<dbReference type="InterPro" id="IPR000212">
    <property type="entry name" value="DNA_helicase_UvrD/REP"/>
</dbReference>
<dbReference type="InterPro" id="IPR014017">
    <property type="entry name" value="DNA_helicase_UvrD-like_C"/>
</dbReference>
<dbReference type="Gene3D" id="1.10.486.10">
    <property type="entry name" value="PCRA, domain 4"/>
    <property type="match status" value="1"/>
</dbReference>
<comment type="catalytic activity">
    <reaction evidence="8">
        <text>Couples ATP hydrolysis with the unwinding of duplex DNA by translocating in the 3'-5' direction.</text>
        <dbReference type="EC" id="5.6.2.4"/>
    </reaction>
</comment>
<keyword evidence="7" id="KW-0413">Isomerase</keyword>
<evidence type="ECO:0000256" key="12">
    <source>
        <dbReference type="SAM" id="MobiDB-lite"/>
    </source>
</evidence>
<feature type="region of interest" description="Disordered" evidence="12">
    <location>
        <begin position="714"/>
        <end position="828"/>
    </location>
</feature>
<gene>
    <name evidence="15" type="primary">srs2</name>
    <name evidence="15" type="ORF">SO694_00069164</name>
</gene>
<comment type="catalytic activity">
    <reaction evidence="10">
        <text>ATP + H2O = ADP + phosphate + H(+)</text>
        <dbReference type="Rhea" id="RHEA:13065"/>
        <dbReference type="ChEBI" id="CHEBI:15377"/>
        <dbReference type="ChEBI" id="CHEBI:15378"/>
        <dbReference type="ChEBI" id="CHEBI:30616"/>
        <dbReference type="ChEBI" id="CHEBI:43474"/>
        <dbReference type="ChEBI" id="CHEBI:456216"/>
        <dbReference type="EC" id="5.6.2.4"/>
    </reaction>
</comment>
<dbReference type="EMBL" id="JBBJCI010000292">
    <property type="protein sequence ID" value="KAK7235533.1"/>
    <property type="molecule type" value="Genomic_DNA"/>
</dbReference>
<dbReference type="PANTHER" id="PTHR11070">
    <property type="entry name" value="UVRD / RECB / PCRA DNA HELICASE FAMILY MEMBER"/>
    <property type="match status" value="1"/>
</dbReference>
<dbReference type="Pfam" id="PF00580">
    <property type="entry name" value="UvrD-helicase"/>
    <property type="match status" value="1"/>
</dbReference>
<evidence type="ECO:0000256" key="4">
    <source>
        <dbReference type="ARBA" id="ARBA00022806"/>
    </source>
</evidence>
<evidence type="ECO:0000256" key="2">
    <source>
        <dbReference type="ARBA" id="ARBA00022741"/>
    </source>
</evidence>
<dbReference type="Gene3D" id="1.10.10.160">
    <property type="match status" value="1"/>
</dbReference>
<dbReference type="InterPro" id="IPR027417">
    <property type="entry name" value="P-loop_NTPase"/>
</dbReference>
<comment type="similarity">
    <text evidence="1">Belongs to the helicase family. UvrD subfamily.</text>
</comment>
<keyword evidence="6" id="KW-0238">DNA-binding</keyword>
<protein>
    <recommendedName>
        <fullName evidence="9">DNA 3'-5' helicase</fullName>
        <ecNumber evidence="9">5.6.2.4</ecNumber>
    </recommendedName>
</protein>
<evidence type="ECO:0000259" key="14">
    <source>
        <dbReference type="PROSITE" id="PS51217"/>
    </source>
</evidence>
<reference evidence="15 16" key="1">
    <citation type="submission" date="2024-03" db="EMBL/GenBank/DDBJ databases">
        <title>Aureococcus anophagefferens CCMP1851 and Kratosvirus quantuckense: Draft genome of a second virus-susceptible host strain in the model system.</title>
        <authorList>
            <person name="Chase E."/>
            <person name="Truchon A.R."/>
            <person name="Schepens W."/>
            <person name="Wilhelm S.W."/>
        </authorList>
    </citation>
    <scope>NUCLEOTIDE SEQUENCE [LARGE SCALE GENOMIC DNA]</scope>
    <source>
        <strain evidence="15 16">CCMP1851</strain>
    </source>
</reference>
<keyword evidence="16" id="KW-1185">Reference proteome</keyword>
<evidence type="ECO:0000259" key="13">
    <source>
        <dbReference type="PROSITE" id="PS51198"/>
    </source>
</evidence>
<evidence type="ECO:0000256" key="1">
    <source>
        <dbReference type="ARBA" id="ARBA00009922"/>
    </source>
</evidence>
<keyword evidence="2 11" id="KW-0547">Nucleotide-binding</keyword>
<feature type="domain" description="UvrD-like helicase ATP-binding" evidence="13">
    <location>
        <begin position="3"/>
        <end position="278"/>
    </location>
</feature>
<dbReference type="InterPro" id="IPR013986">
    <property type="entry name" value="DExx_box_DNA_helicase_dom_sf"/>
</dbReference>
<evidence type="ECO:0000313" key="15">
    <source>
        <dbReference type="EMBL" id="KAK7235533.1"/>
    </source>
</evidence>
<feature type="binding site" evidence="11">
    <location>
        <begin position="24"/>
        <end position="31"/>
    </location>
    <ligand>
        <name>ATP</name>
        <dbReference type="ChEBI" id="CHEBI:30616"/>
    </ligand>
</feature>
<dbReference type="Pfam" id="PF13361">
    <property type="entry name" value="UvrD_C"/>
    <property type="match status" value="2"/>
</dbReference>
<accession>A0ABR1FQB0</accession>
<evidence type="ECO:0000256" key="6">
    <source>
        <dbReference type="ARBA" id="ARBA00023125"/>
    </source>
</evidence>
<dbReference type="PANTHER" id="PTHR11070:SF2">
    <property type="entry name" value="ATP-DEPENDENT DNA HELICASE SRS2"/>
    <property type="match status" value="1"/>
</dbReference>
<name>A0ABR1FQB0_AURAN</name>
<evidence type="ECO:0000256" key="11">
    <source>
        <dbReference type="PROSITE-ProRule" id="PRU00560"/>
    </source>
</evidence>
<evidence type="ECO:0000256" key="5">
    <source>
        <dbReference type="ARBA" id="ARBA00022840"/>
    </source>
</evidence>
<dbReference type="SUPFAM" id="SSF52540">
    <property type="entry name" value="P-loop containing nucleoside triphosphate hydrolases"/>
    <property type="match status" value="1"/>
</dbReference>
<evidence type="ECO:0000256" key="9">
    <source>
        <dbReference type="ARBA" id="ARBA00034808"/>
    </source>
</evidence>
<dbReference type="PROSITE" id="PS51217">
    <property type="entry name" value="UVRD_HELICASE_CTER"/>
    <property type="match status" value="1"/>
</dbReference>
<evidence type="ECO:0000256" key="7">
    <source>
        <dbReference type="ARBA" id="ARBA00023235"/>
    </source>
</evidence>
<evidence type="ECO:0000256" key="3">
    <source>
        <dbReference type="ARBA" id="ARBA00022801"/>
    </source>
</evidence>
<keyword evidence="4 11" id="KW-0347">Helicase</keyword>
<evidence type="ECO:0000256" key="10">
    <source>
        <dbReference type="ARBA" id="ARBA00048988"/>
    </source>
</evidence>
<dbReference type="Gene3D" id="3.40.50.300">
    <property type="entry name" value="P-loop containing nucleotide triphosphate hydrolases"/>
    <property type="match status" value="2"/>
</dbReference>
<keyword evidence="5 11" id="KW-0067">ATP-binding</keyword>
<dbReference type="GO" id="GO:0004386">
    <property type="term" value="F:helicase activity"/>
    <property type="evidence" value="ECO:0007669"/>
    <property type="project" value="UniProtKB-KW"/>
</dbReference>
<evidence type="ECO:0000313" key="16">
    <source>
        <dbReference type="Proteomes" id="UP001363151"/>
    </source>
</evidence>
<dbReference type="CDD" id="cd17932">
    <property type="entry name" value="DEXQc_UvrD"/>
    <property type="match status" value="1"/>
</dbReference>
<sequence>MRALTEEQQAAVDYRFDAPLAIVAGAGSGKTETLTRRVARAISSGARPEGVLVLTFSNKAARELRGRLAKHLGEAVAARVECATFHSFCLRLLRRFGREAGLGPDFSIFGDSAQRALVKLCCAAAGRDDDDAVERDARQVWSLIKRAKSSRLRAGDFDGRVGAIFRAYSAKLREQRAVDFDDVIDVAAGLLARDGPCRSWARGRFALGFVDEFQDTSELQLALLDGVFGLERTPLTVVGDDDQAIYSWRDAMGDAFGSFARRFPGATLLRLTRNYRSGGHVVSAARAVVAANAARVDKALWTARPDGSKLEILRVEGGPGAEARAAAREVAKLLDAGAKPRDVAVLCRSAAPALRCAENALTKLGVPCQIAGSNRFFERAPVAAALAHLRLVANELDDDACAKCLAEGCRGLGAKSVEALRRGGGPLLGACRTAAARGTLAPQQTAALRDLLARLDALYDAVASRTAAASPVRSALRLLDDVLAPPVDGGDAKKREERRTARELLEELRGVAGERERELEAAAPGLDALRHFLDTAMVAPDASEGVGDAVGTVTLCTIHKSKGLEWPHVLLLRATDGVFPARLRDAAGDAAAGSLNGSPSRLRRRDEAAHLEEERRLFHVAITRAERTFAALHATREADGNGGDAGAGASASRSPFLDLLPKAAVSQRAVGAEEDEFPRHRARAPGFAAAAAPPFAGFATAATLKDAVFDDDAAGREDEAPRAPPAAPARARPSARRTASPASAATTARSPARSGRAAPATARRRREAPEAPRSPRRPASTATARAARGEAQVSRAARVARRAAAAARAERAAPPEPPPGARRSRAAAFVSPLLRDLWSHLQGAMEKDAKPRKKRSKSPPKRPEGQKTIGSFFAKKPPPPPGDPSSQDDWF</sequence>
<keyword evidence="3 11" id="KW-0378">Hydrolase</keyword>
<evidence type="ECO:0000256" key="8">
    <source>
        <dbReference type="ARBA" id="ARBA00034617"/>
    </source>
</evidence>
<dbReference type="InterPro" id="IPR014016">
    <property type="entry name" value="UvrD-like_ATP-bd"/>
</dbReference>
<feature type="compositionally biased region" description="Low complexity" evidence="12">
    <location>
        <begin position="728"/>
        <end position="761"/>
    </location>
</feature>
<feature type="compositionally biased region" description="Basic residues" evidence="12">
    <location>
        <begin position="850"/>
        <end position="860"/>
    </location>
</feature>
<feature type="region of interest" description="Disordered" evidence="12">
    <location>
        <begin position="841"/>
        <end position="891"/>
    </location>
</feature>
<comment type="caution">
    <text evidence="15">The sequence shown here is derived from an EMBL/GenBank/DDBJ whole genome shotgun (WGS) entry which is preliminary data.</text>
</comment>
<organism evidence="15 16">
    <name type="scientific">Aureococcus anophagefferens</name>
    <name type="common">Harmful bloom alga</name>
    <dbReference type="NCBI Taxonomy" id="44056"/>
    <lineage>
        <taxon>Eukaryota</taxon>
        <taxon>Sar</taxon>
        <taxon>Stramenopiles</taxon>
        <taxon>Ochrophyta</taxon>
        <taxon>Pelagophyceae</taxon>
        <taxon>Pelagomonadales</taxon>
        <taxon>Pelagomonadaceae</taxon>
        <taxon>Aureococcus</taxon>
    </lineage>
</organism>
<feature type="domain" description="UvrD-like helicase C-terminal" evidence="14">
    <location>
        <begin position="279"/>
        <end position="563"/>
    </location>
</feature>
<dbReference type="Proteomes" id="UP001363151">
    <property type="component" value="Unassembled WGS sequence"/>
</dbReference>
<dbReference type="EC" id="5.6.2.4" evidence="9"/>
<dbReference type="PROSITE" id="PS51198">
    <property type="entry name" value="UVRD_HELICASE_ATP_BIND"/>
    <property type="match status" value="1"/>
</dbReference>
<proteinExistence type="inferred from homology"/>
<feature type="compositionally biased region" description="Low complexity" evidence="12">
    <location>
        <begin position="777"/>
        <end position="807"/>
    </location>
</feature>